<dbReference type="EMBL" id="CP002047">
    <property type="protein sequence ID" value="ADI12750.1"/>
    <property type="molecule type" value="Genomic_DNA"/>
</dbReference>
<dbReference type="STRING" id="749414.SBI_09632"/>
<dbReference type="AlphaFoldDB" id="D7C9N8"/>
<sequence length="117" mass="12626">MDLDVARIEQAAQVIDPVFLNTPQYLDEQLCQALGGRAVTVKLETAEVFVPEPVNPAKRERMETFGARVIVAGADGSAARRLGRPQPPTPNAIPIASTCRTACRRRSPRMPGRSGSS</sequence>
<dbReference type="InterPro" id="IPR036052">
    <property type="entry name" value="TrpB-like_PALP_sf"/>
</dbReference>
<dbReference type="PATRIC" id="fig|749414.3.peg.9916"/>
<evidence type="ECO:0000313" key="3">
    <source>
        <dbReference type="Proteomes" id="UP000000377"/>
    </source>
</evidence>
<dbReference type="HOGENOM" id="CLU_2083465_0_0_11"/>
<gene>
    <name evidence="2" type="ordered locus">SBI_09632</name>
</gene>
<proteinExistence type="predicted"/>
<evidence type="ECO:0000313" key="2">
    <source>
        <dbReference type="EMBL" id="ADI12750.1"/>
    </source>
</evidence>
<dbReference type="SUPFAM" id="SSF53686">
    <property type="entry name" value="Tryptophan synthase beta subunit-like PLP-dependent enzymes"/>
    <property type="match status" value="1"/>
</dbReference>
<keyword evidence="3" id="KW-1185">Reference proteome</keyword>
<dbReference type="Proteomes" id="UP000000377">
    <property type="component" value="Chromosome"/>
</dbReference>
<dbReference type="eggNOG" id="COG1171">
    <property type="taxonomic scope" value="Bacteria"/>
</dbReference>
<dbReference type="KEGG" id="sbh:SBI_09632"/>
<evidence type="ECO:0000256" key="1">
    <source>
        <dbReference type="SAM" id="MobiDB-lite"/>
    </source>
</evidence>
<protein>
    <submittedName>
        <fullName evidence="2">Pyridoxal-5'-phosphate-dependent protein subunit beta</fullName>
    </submittedName>
</protein>
<organism evidence="2 3">
    <name type="scientific">Streptomyces bingchenggensis (strain BCW-1)</name>
    <dbReference type="NCBI Taxonomy" id="749414"/>
    <lineage>
        <taxon>Bacteria</taxon>
        <taxon>Bacillati</taxon>
        <taxon>Actinomycetota</taxon>
        <taxon>Actinomycetes</taxon>
        <taxon>Kitasatosporales</taxon>
        <taxon>Streptomycetaceae</taxon>
        <taxon>Streptomyces</taxon>
    </lineage>
</organism>
<accession>D7C9N8</accession>
<feature type="region of interest" description="Disordered" evidence="1">
    <location>
        <begin position="78"/>
        <end position="117"/>
    </location>
</feature>
<reference evidence="2 3" key="1">
    <citation type="journal article" date="2010" name="J. Bacteriol.">
        <title>Genome sequence of the milbemycin-producing bacterium Streptomyces bingchenggensis.</title>
        <authorList>
            <person name="Wang X.J."/>
            <person name="Yan Y.J."/>
            <person name="Zhang B."/>
            <person name="An J."/>
            <person name="Wang J.J."/>
            <person name="Tian J."/>
            <person name="Jiang L."/>
            <person name="Chen Y.H."/>
            <person name="Huang S.X."/>
            <person name="Yin M."/>
            <person name="Zhang J."/>
            <person name="Gao A.L."/>
            <person name="Liu C.X."/>
            <person name="Zhu Z.X."/>
            <person name="Xiang W.S."/>
        </authorList>
    </citation>
    <scope>NUCLEOTIDE SEQUENCE [LARGE SCALE GENOMIC DNA]</scope>
    <source>
        <strain evidence="2 3">BCW-1</strain>
    </source>
</reference>
<name>D7C9N8_STRBB</name>
<dbReference type="RefSeq" id="WP_014182197.1">
    <property type="nucleotide sequence ID" value="NC_016582.1"/>
</dbReference>
<dbReference type="GO" id="GO:1901605">
    <property type="term" value="P:alpha-amino acid metabolic process"/>
    <property type="evidence" value="ECO:0007669"/>
    <property type="project" value="UniProtKB-ARBA"/>
</dbReference>